<dbReference type="OrthoDB" id="7595324at2"/>
<organism evidence="3 4">
    <name type="scientific">Croceicoccus mobilis</name>
    <dbReference type="NCBI Taxonomy" id="1703339"/>
    <lineage>
        <taxon>Bacteria</taxon>
        <taxon>Pseudomonadati</taxon>
        <taxon>Pseudomonadota</taxon>
        <taxon>Alphaproteobacteria</taxon>
        <taxon>Sphingomonadales</taxon>
        <taxon>Erythrobacteraceae</taxon>
        <taxon>Croceicoccus</taxon>
    </lineage>
</organism>
<protein>
    <submittedName>
        <fullName evidence="3">Membrane protein</fullName>
    </submittedName>
</protein>
<evidence type="ECO:0000259" key="2">
    <source>
        <dbReference type="PROSITE" id="PS50175"/>
    </source>
</evidence>
<dbReference type="CDD" id="cd05483">
    <property type="entry name" value="retropepsin_like_bacteria"/>
    <property type="match status" value="1"/>
</dbReference>
<reference evidence="3" key="1">
    <citation type="journal article" date="2014" name="Int. J. Syst. Evol. Microbiol.">
        <title>Complete genome sequence of Corynebacterium casei LMG S-19264T (=DSM 44701T), isolated from a smear-ripened cheese.</title>
        <authorList>
            <consortium name="US DOE Joint Genome Institute (JGI-PGF)"/>
            <person name="Walter F."/>
            <person name="Albersmeier A."/>
            <person name="Kalinowski J."/>
            <person name="Ruckert C."/>
        </authorList>
    </citation>
    <scope>NUCLEOTIDE SEQUENCE</scope>
    <source>
        <strain evidence="3">CGMCC 1.15360</strain>
    </source>
</reference>
<dbReference type="NCBIfam" id="TIGR02281">
    <property type="entry name" value="clan_AA_DTGA"/>
    <property type="match status" value="1"/>
</dbReference>
<dbReference type="SUPFAM" id="SSF50630">
    <property type="entry name" value="Acid proteases"/>
    <property type="match status" value="1"/>
</dbReference>
<dbReference type="EMBL" id="BMIP01000001">
    <property type="protein sequence ID" value="GGD58957.1"/>
    <property type="molecule type" value="Genomic_DNA"/>
</dbReference>
<dbReference type="GO" id="GO:0006508">
    <property type="term" value="P:proteolysis"/>
    <property type="evidence" value="ECO:0007669"/>
    <property type="project" value="InterPro"/>
</dbReference>
<reference evidence="3" key="2">
    <citation type="submission" date="2020-09" db="EMBL/GenBank/DDBJ databases">
        <authorList>
            <person name="Sun Q."/>
            <person name="Zhou Y."/>
        </authorList>
    </citation>
    <scope>NUCLEOTIDE SEQUENCE</scope>
    <source>
        <strain evidence="3">CGMCC 1.15360</strain>
    </source>
</reference>
<dbReference type="PROSITE" id="PS00141">
    <property type="entry name" value="ASP_PROTEASE"/>
    <property type="match status" value="1"/>
</dbReference>
<evidence type="ECO:0000256" key="1">
    <source>
        <dbReference type="ARBA" id="ARBA00022801"/>
    </source>
</evidence>
<feature type="domain" description="Peptidase A2" evidence="2">
    <location>
        <begin position="82"/>
        <end position="161"/>
    </location>
</feature>
<comment type="caution">
    <text evidence="3">The sequence shown here is derived from an EMBL/GenBank/DDBJ whole genome shotgun (WGS) entry which is preliminary data.</text>
</comment>
<dbReference type="InterPro" id="IPR021109">
    <property type="entry name" value="Peptidase_aspartic_dom_sf"/>
</dbReference>
<name>A0A916YT83_9SPHN</name>
<dbReference type="AlphaFoldDB" id="A0A916YT83"/>
<dbReference type="InterPro" id="IPR011969">
    <property type="entry name" value="Clan_AA_Asp_peptidase_C"/>
</dbReference>
<dbReference type="InterPro" id="IPR001969">
    <property type="entry name" value="Aspartic_peptidase_AS"/>
</dbReference>
<keyword evidence="1" id="KW-0378">Hydrolase</keyword>
<accession>A0A916YT83</accession>
<evidence type="ECO:0000313" key="3">
    <source>
        <dbReference type="EMBL" id="GGD58957.1"/>
    </source>
</evidence>
<dbReference type="InterPro" id="IPR034122">
    <property type="entry name" value="Retropepsin-like_bacterial"/>
</dbReference>
<proteinExistence type="predicted"/>
<keyword evidence="4" id="KW-1185">Reference proteome</keyword>
<dbReference type="Pfam" id="PF13975">
    <property type="entry name" value="gag-asp_proteas"/>
    <property type="match status" value="1"/>
</dbReference>
<evidence type="ECO:0000313" key="4">
    <source>
        <dbReference type="Proteomes" id="UP000612349"/>
    </source>
</evidence>
<gene>
    <name evidence="3" type="ORF">GCM10010990_05310</name>
</gene>
<dbReference type="InterPro" id="IPR001995">
    <property type="entry name" value="Peptidase_A2_cat"/>
</dbReference>
<dbReference type="PROSITE" id="PS50175">
    <property type="entry name" value="ASP_PROT_RETROV"/>
    <property type="match status" value="1"/>
</dbReference>
<dbReference type="Gene3D" id="2.40.70.10">
    <property type="entry name" value="Acid Proteases"/>
    <property type="match status" value="1"/>
</dbReference>
<sequence>MSEMHKIFWGVFGLCAVGAVVTGMSDNGDNAADMPPTPVGEALALSGPVPSASGDMHGGAIRLRREVDGHFYASPSIEGAQMNVLVDTGASFVALTGEDARAAGLYWSESDVRPIARGASGVVEGVPMMIDRIELNGTEIRDVEAAVIPEGLSVTLLGQSFLQRFDKVAIEGDTMVLSQD</sequence>
<dbReference type="RefSeq" id="WP_066773043.1">
    <property type="nucleotide sequence ID" value="NZ_BMIP01000001.1"/>
</dbReference>
<dbReference type="Proteomes" id="UP000612349">
    <property type="component" value="Unassembled WGS sequence"/>
</dbReference>
<dbReference type="GO" id="GO:0004190">
    <property type="term" value="F:aspartic-type endopeptidase activity"/>
    <property type="evidence" value="ECO:0007669"/>
    <property type="project" value="InterPro"/>
</dbReference>